<organism evidence="3 4">
    <name type="scientific">Eleusine coracana subsp. coracana</name>
    <dbReference type="NCBI Taxonomy" id="191504"/>
    <lineage>
        <taxon>Eukaryota</taxon>
        <taxon>Viridiplantae</taxon>
        <taxon>Streptophyta</taxon>
        <taxon>Embryophyta</taxon>
        <taxon>Tracheophyta</taxon>
        <taxon>Spermatophyta</taxon>
        <taxon>Magnoliopsida</taxon>
        <taxon>Liliopsida</taxon>
        <taxon>Poales</taxon>
        <taxon>Poaceae</taxon>
        <taxon>PACMAD clade</taxon>
        <taxon>Chloridoideae</taxon>
        <taxon>Cynodonteae</taxon>
        <taxon>Eleusininae</taxon>
        <taxon>Eleusine</taxon>
    </lineage>
</organism>
<dbReference type="AlphaFoldDB" id="A0AAV5EZ86"/>
<sequence length="70" mass="7892">MLLNAMLNIGVSPDDITYNILLDGHCKHGKMRDPEELKSAKGMVSDFGVYTSLISEIVKKKPTKNYHDNR</sequence>
<dbReference type="Gene3D" id="1.25.40.10">
    <property type="entry name" value="Tetratricopeptide repeat domain"/>
    <property type="match status" value="1"/>
</dbReference>
<comment type="caution">
    <text evidence="3">The sequence shown here is derived from an EMBL/GenBank/DDBJ whole genome shotgun (WGS) entry which is preliminary data.</text>
</comment>
<dbReference type="InterPro" id="IPR011990">
    <property type="entry name" value="TPR-like_helical_dom_sf"/>
</dbReference>
<dbReference type="NCBIfam" id="TIGR00756">
    <property type="entry name" value="PPR"/>
    <property type="match status" value="1"/>
</dbReference>
<protein>
    <recommendedName>
        <fullName evidence="5">Pentatricopeptide repeat-containing protein</fullName>
    </recommendedName>
</protein>
<keyword evidence="4" id="KW-1185">Reference proteome</keyword>
<evidence type="ECO:0000313" key="3">
    <source>
        <dbReference type="EMBL" id="GJN27361.1"/>
    </source>
</evidence>
<evidence type="ECO:0000313" key="4">
    <source>
        <dbReference type="Proteomes" id="UP001054889"/>
    </source>
</evidence>
<reference evidence="3" key="2">
    <citation type="submission" date="2021-12" db="EMBL/GenBank/DDBJ databases">
        <title>Resequencing data analysis of finger millet.</title>
        <authorList>
            <person name="Hatakeyama M."/>
            <person name="Aluri S."/>
            <person name="Balachadran M.T."/>
            <person name="Sivarajan S.R."/>
            <person name="Poveda L."/>
            <person name="Shimizu-Inatsugi R."/>
            <person name="Schlapbach R."/>
            <person name="Sreeman S.M."/>
            <person name="Shimizu K.K."/>
        </authorList>
    </citation>
    <scope>NUCLEOTIDE SEQUENCE</scope>
</reference>
<dbReference type="Proteomes" id="UP001054889">
    <property type="component" value="Unassembled WGS sequence"/>
</dbReference>
<dbReference type="Pfam" id="PF12854">
    <property type="entry name" value="PPR_1"/>
    <property type="match status" value="1"/>
</dbReference>
<keyword evidence="1" id="KW-0677">Repeat</keyword>
<evidence type="ECO:0008006" key="5">
    <source>
        <dbReference type="Google" id="ProtNLM"/>
    </source>
</evidence>
<evidence type="ECO:0000256" key="2">
    <source>
        <dbReference type="ARBA" id="ARBA00022946"/>
    </source>
</evidence>
<reference evidence="3" key="1">
    <citation type="journal article" date="2018" name="DNA Res.">
        <title>Multiple hybrid de novo genome assembly of finger millet, an orphan allotetraploid crop.</title>
        <authorList>
            <person name="Hatakeyama M."/>
            <person name="Aluri S."/>
            <person name="Balachadran M.T."/>
            <person name="Sivarajan S.R."/>
            <person name="Patrignani A."/>
            <person name="Gruter S."/>
            <person name="Poveda L."/>
            <person name="Shimizu-Inatsugi R."/>
            <person name="Baeten J."/>
            <person name="Francoijs K.J."/>
            <person name="Nataraja K.N."/>
            <person name="Reddy Y.A.N."/>
            <person name="Phadnis S."/>
            <person name="Ravikumar R.L."/>
            <person name="Schlapbach R."/>
            <person name="Sreeman S.M."/>
            <person name="Shimizu K.K."/>
        </authorList>
    </citation>
    <scope>NUCLEOTIDE SEQUENCE</scope>
</reference>
<proteinExistence type="predicted"/>
<dbReference type="InterPro" id="IPR002885">
    <property type="entry name" value="PPR_rpt"/>
</dbReference>
<evidence type="ECO:0000256" key="1">
    <source>
        <dbReference type="ARBA" id="ARBA00022737"/>
    </source>
</evidence>
<gene>
    <name evidence="3" type="primary">gb15380</name>
    <name evidence="3" type="ORF">PR202_gb15380</name>
</gene>
<accession>A0AAV5EZ86</accession>
<dbReference type="EMBL" id="BQKI01000079">
    <property type="protein sequence ID" value="GJN27361.1"/>
    <property type="molecule type" value="Genomic_DNA"/>
</dbReference>
<name>A0AAV5EZ86_ELECO</name>
<keyword evidence="2" id="KW-0809">Transit peptide</keyword>